<dbReference type="AlphaFoldDB" id="A0A9P6SKJ0"/>
<feature type="compositionally biased region" description="Acidic residues" evidence="1">
    <location>
        <begin position="168"/>
        <end position="186"/>
    </location>
</feature>
<feature type="region of interest" description="Disordered" evidence="1">
    <location>
        <begin position="81"/>
        <end position="118"/>
    </location>
</feature>
<gene>
    <name evidence="2" type="ORF">D0Z07_7988</name>
</gene>
<protein>
    <submittedName>
        <fullName evidence="2">Uncharacterized protein</fullName>
    </submittedName>
</protein>
<dbReference type="OrthoDB" id="3439676at2759"/>
<evidence type="ECO:0000313" key="3">
    <source>
        <dbReference type="Proteomes" id="UP000785200"/>
    </source>
</evidence>
<feature type="compositionally biased region" description="Polar residues" evidence="1">
    <location>
        <begin position="689"/>
        <end position="700"/>
    </location>
</feature>
<comment type="caution">
    <text evidence="2">The sequence shown here is derived from an EMBL/GenBank/DDBJ whole genome shotgun (WGS) entry which is preliminary data.</text>
</comment>
<feature type="compositionally biased region" description="Acidic residues" evidence="1">
    <location>
        <begin position="22"/>
        <end position="31"/>
    </location>
</feature>
<reference evidence="2" key="1">
    <citation type="submission" date="2019-07" db="EMBL/GenBank/DDBJ databases">
        <title>Hyphodiscus hymeniophilus genome sequencing and assembly.</title>
        <authorList>
            <person name="Kramer G."/>
            <person name="Nodwell J."/>
        </authorList>
    </citation>
    <scope>NUCLEOTIDE SEQUENCE</scope>
    <source>
        <strain evidence="2">ATCC 34498</strain>
    </source>
</reference>
<dbReference type="EMBL" id="VNKQ01000017">
    <property type="protein sequence ID" value="KAG0645774.1"/>
    <property type="molecule type" value="Genomic_DNA"/>
</dbReference>
<keyword evidence="3" id="KW-1185">Reference proteome</keyword>
<accession>A0A9P6SKJ0</accession>
<feature type="compositionally biased region" description="Basic residues" evidence="1">
    <location>
        <begin position="742"/>
        <end position="752"/>
    </location>
</feature>
<dbReference type="Proteomes" id="UP000785200">
    <property type="component" value="Unassembled WGS sequence"/>
</dbReference>
<organism evidence="2 3">
    <name type="scientific">Hyphodiscus hymeniophilus</name>
    <dbReference type="NCBI Taxonomy" id="353542"/>
    <lineage>
        <taxon>Eukaryota</taxon>
        <taxon>Fungi</taxon>
        <taxon>Dikarya</taxon>
        <taxon>Ascomycota</taxon>
        <taxon>Pezizomycotina</taxon>
        <taxon>Leotiomycetes</taxon>
        <taxon>Helotiales</taxon>
        <taxon>Hyphodiscaceae</taxon>
        <taxon>Hyphodiscus</taxon>
    </lineage>
</organism>
<name>A0A9P6SKJ0_9HELO</name>
<sequence>MAKVNHFELSPTKTGQGVEQAATEEEVEAGSDDERAADRLNASLRSSKKQPAKEQQSNGILQTIATPFKYFGLLKQSTPQDVDSFFYPPKDSTDEGGQGTTDADEAEDVQNGTLLPPRDTVVIEESQELSHPFNSVNIDVDEAEMDTEERVASVPLTRASNKRKVDIYEPDGADPENLEEVGEVEESAPKHTKRVRRSKKAKPPLAWQATQRDTRANTQTMAKEPASMKSPSRKRLAVEIHSGSSEPAPKRRGRPRKAQPPQSKVPKQRTDGNADLGNEEVTPGDEVEMPTNGEEAPDGGNGLSDIFLAPSPVKPPISPASKSLNSRRRFSQPHNRVIDGASSAQGRQISSISDDSEEDNEDDEDVVGANIAGAINEDPDVAEDDDDRGGDAELPTKLSDVFPIEQFEDMLKTVQQVGQKQDKATQEWKVVHTESIAFSVPGKRMMKRLERLIKIYTALPTLRAAGGADAEKNQDKAVELVGSILEHAEVIFNERLGSKAHGVPQQELTLTRTMLRDVYFLLVPNIVKVLKLAVEAYQDEEIADTKTTKQVIDILSLLARLGQRAASQPKDVQLKENGRYRTSAPTRSIIKDIRKLLKTYGMELRRIKLAKNAEAWDAEAPERERKRAAQEGRELMERNRERKEIHKQQREAFEAQLNAPGIYGFFLRKELGIGPGQEGQRLGGRPSQLYRSSQRSSAQNLEDDDVDMSVEGDNPDVRDEPGSRMTPLLINASGSNVLGSKRSNKHHGPKKLSNREREVLIHTLRVEDKAYRYQLAAHRLGRDMEEIVEFAKVFQESMDKEHENGRWNKEGDEWTYDIWVDRA</sequence>
<feature type="region of interest" description="Disordered" evidence="1">
    <location>
        <begin position="676"/>
        <end position="752"/>
    </location>
</feature>
<feature type="compositionally biased region" description="Basic and acidic residues" evidence="1">
    <location>
        <begin position="620"/>
        <end position="645"/>
    </location>
</feature>
<feature type="compositionally biased region" description="Acidic residues" evidence="1">
    <location>
        <begin position="354"/>
        <end position="366"/>
    </location>
</feature>
<feature type="compositionally biased region" description="Polar residues" evidence="1">
    <location>
        <begin position="208"/>
        <end position="221"/>
    </location>
</feature>
<feature type="compositionally biased region" description="Basic residues" evidence="1">
    <location>
        <begin position="190"/>
        <end position="202"/>
    </location>
</feature>
<feature type="region of interest" description="Disordered" evidence="1">
    <location>
        <begin position="618"/>
        <end position="645"/>
    </location>
</feature>
<feature type="compositionally biased region" description="Acidic residues" evidence="1">
    <location>
        <begin position="701"/>
        <end position="714"/>
    </location>
</feature>
<feature type="region of interest" description="Disordered" evidence="1">
    <location>
        <begin position="1"/>
        <end position="60"/>
    </location>
</feature>
<evidence type="ECO:0000256" key="1">
    <source>
        <dbReference type="SAM" id="MobiDB-lite"/>
    </source>
</evidence>
<feature type="region of interest" description="Disordered" evidence="1">
    <location>
        <begin position="165"/>
        <end position="397"/>
    </location>
</feature>
<proteinExistence type="predicted"/>
<feature type="compositionally biased region" description="Acidic residues" evidence="1">
    <location>
        <begin position="377"/>
        <end position="388"/>
    </location>
</feature>
<evidence type="ECO:0000313" key="2">
    <source>
        <dbReference type="EMBL" id="KAG0645774.1"/>
    </source>
</evidence>